<dbReference type="GO" id="GO:0048039">
    <property type="term" value="F:ubiquinone binding"/>
    <property type="evidence" value="ECO:0007669"/>
    <property type="project" value="TreeGrafter"/>
</dbReference>
<keyword evidence="5 12" id="KW-0999">Mitochondrion inner membrane</keyword>
<keyword evidence="14" id="KW-1185">Reference proteome</keyword>
<comment type="caution">
    <text evidence="13">The sequence shown here is derived from an EMBL/GenBank/DDBJ whole genome shotgun (WGS) entry which is preliminary data.</text>
</comment>
<keyword evidence="6 12" id="KW-0809">Transit peptide</keyword>
<feature type="transmembrane region" description="Helical" evidence="12">
    <location>
        <begin position="147"/>
        <end position="169"/>
    </location>
</feature>
<comment type="similarity">
    <text evidence="2 12">Belongs to the CybS family.</text>
</comment>
<keyword evidence="11" id="KW-0408">Iron</keyword>
<organism evidence="13 14">
    <name type="scientific">Rhynocoris fuscipes</name>
    <dbReference type="NCBI Taxonomy" id="488301"/>
    <lineage>
        <taxon>Eukaryota</taxon>
        <taxon>Metazoa</taxon>
        <taxon>Ecdysozoa</taxon>
        <taxon>Arthropoda</taxon>
        <taxon>Hexapoda</taxon>
        <taxon>Insecta</taxon>
        <taxon>Pterygota</taxon>
        <taxon>Neoptera</taxon>
        <taxon>Paraneoptera</taxon>
        <taxon>Hemiptera</taxon>
        <taxon>Heteroptera</taxon>
        <taxon>Panheteroptera</taxon>
        <taxon>Cimicomorpha</taxon>
        <taxon>Reduviidae</taxon>
        <taxon>Harpactorinae</taxon>
        <taxon>Harpactorini</taxon>
        <taxon>Rhynocoris</taxon>
    </lineage>
</organism>
<evidence type="ECO:0000256" key="4">
    <source>
        <dbReference type="ARBA" id="ARBA00022692"/>
    </source>
</evidence>
<dbReference type="EMBL" id="JAPXFL010000011">
    <property type="protein sequence ID" value="KAK9499868.1"/>
    <property type="molecule type" value="Genomic_DNA"/>
</dbReference>
<evidence type="ECO:0000256" key="1">
    <source>
        <dbReference type="ARBA" id="ARBA00004448"/>
    </source>
</evidence>
<dbReference type="PANTHER" id="PTHR13337">
    <property type="entry name" value="SUCCINATE DEHYDROGENASE"/>
    <property type="match status" value="1"/>
</dbReference>
<reference evidence="13 14" key="1">
    <citation type="submission" date="2022-12" db="EMBL/GenBank/DDBJ databases">
        <title>Chromosome-level genome assembly of true bugs.</title>
        <authorList>
            <person name="Ma L."/>
            <person name="Li H."/>
        </authorList>
    </citation>
    <scope>NUCLEOTIDE SEQUENCE [LARGE SCALE GENOMIC DNA]</scope>
    <source>
        <strain evidence="13">Lab_2022b</strain>
    </source>
</reference>
<dbReference type="GO" id="GO:0005743">
    <property type="term" value="C:mitochondrial inner membrane"/>
    <property type="evidence" value="ECO:0007669"/>
    <property type="project" value="UniProtKB-SubCell"/>
</dbReference>
<evidence type="ECO:0000256" key="3">
    <source>
        <dbReference type="ARBA" id="ARBA00022448"/>
    </source>
</evidence>
<dbReference type="AlphaFoldDB" id="A0AAW1CQ69"/>
<keyword evidence="12" id="KW-0249">Electron transport</keyword>
<comment type="function">
    <text evidence="12">Membrane-anchoring subunit of succinate dehydrogenase (SDH) that is involved in complex II of the mitochondrial electron transport chain and is responsible for transferring electrons from succinate to ubiquinone (coenzyme Q).</text>
</comment>
<keyword evidence="9 12" id="KW-0472">Membrane</keyword>
<name>A0AAW1CQ69_9HEMI</name>
<keyword evidence="8 12" id="KW-0496">Mitochondrion</keyword>
<keyword evidence="11 12" id="KW-0479">Metal-binding</keyword>
<keyword evidence="4 12" id="KW-0812">Transmembrane</keyword>
<evidence type="ECO:0000313" key="13">
    <source>
        <dbReference type="EMBL" id="KAK9499868.1"/>
    </source>
</evidence>
<comment type="caution">
    <text evidence="12">Lacks conserved residue(s) required for the propagation of feature annotation.</text>
</comment>
<sequence length="183" mass="20368">MALTYLLRSAQIGCKLRPCLGASIKINKSTVAACQRFDFVNDKQEKCTAERRITFAQPVPKLSQIVRQFSVTPVAQSGHNDHSKLWKYEGLLSKALIGICPLSVLFPNILFDLVLAVSVVMHMHWGIEAIVVDYVRPVIFGSVIPKIALYAVYGLSIFVLVGLLHLTFLNSGIGNSIRMLWRI</sequence>
<keyword evidence="12" id="KW-0816">Tricarboxylic acid cycle</keyword>
<evidence type="ECO:0000256" key="5">
    <source>
        <dbReference type="ARBA" id="ARBA00022792"/>
    </source>
</evidence>
<evidence type="ECO:0000256" key="7">
    <source>
        <dbReference type="ARBA" id="ARBA00022989"/>
    </source>
</evidence>
<accession>A0AAW1CQ69</accession>
<evidence type="ECO:0000256" key="12">
    <source>
        <dbReference type="RuleBase" id="RU364031"/>
    </source>
</evidence>
<dbReference type="GO" id="GO:0020037">
    <property type="term" value="F:heme binding"/>
    <property type="evidence" value="ECO:0007669"/>
    <property type="project" value="TreeGrafter"/>
</dbReference>
<dbReference type="Proteomes" id="UP001461498">
    <property type="component" value="Unassembled WGS sequence"/>
</dbReference>
<feature type="transmembrane region" description="Helical" evidence="12">
    <location>
        <begin position="95"/>
        <end position="127"/>
    </location>
</feature>
<dbReference type="Pfam" id="PF05328">
    <property type="entry name" value="CybS"/>
    <property type="match status" value="1"/>
</dbReference>
<evidence type="ECO:0000256" key="2">
    <source>
        <dbReference type="ARBA" id="ARBA00007294"/>
    </source>
</evidence>
<evidence type="ECO:0000256" key="11">
    <source>
        <dbReference type="PIRSR" id="PIRSR607992-2"/>
    </source>
</evidence>
<feature type="binding site" evidence="10">
    <location>
        <position position="134"/>
    </location>
    <ligand>
        <name>a ubiquinone</name>
        <dbReference type="ChEBI" id="CHEBI:16389"/>
        <note>ligand shared with IP/SDHB</note>
    </ligand>
</feature>
<evidence type="ECO:0000256" key="10">
    <source>
        <dbReference type="PIRSR" id="PIRSR607992-1"/>
    </source>
</evidence>
<dbReference type="InterPro" id="IPR007992">
    <property type="entry name" value="CybS"/>
</dbReference>
<dbReference type="GO" id="GO:0046872">
    <property type="term" value="F:metal ion binding"/>
    <property type="evidence" value="ECO:0007669"/>
    <property type="project" value="UniProtKB-KW"/>
</dbReference>
<protein>
    <recommendedName>
        <fullName evidence="12">Succinate dehydrogenase [ubiquinone] cytochrome b small subunit</fullName>
    </recommendedName>
</protein>
<evidence type="ECO:0000256" key="6">
    <source>
        <dbReference type="ARBA" id="ARBA00022946"/>
    </source>
</evidence>
<evidence type="ECO:0000256" key="9">
    <source>
        <dbReference type="ARBA" id="ARBA00023136"/>
    </source>
</evidence>
<keyword evidence="12" id="KW-0349">Heme</keyword>
<evidence type="ECO:0000256" key="8">
    <source>
        <dbReference type="ARBA" id="ARBA00023128"/>
    </source>
</evidence>
<keyword evidence="7 12" id="KW-1133">Transmembrane helix</keyword>
<keyword evidence="3 12" id="KW-0813">Transport</keyword>
<evidence type="ECO:0000313" key="14">
    <source>
        <dbReference type="Proteomes" id="UP001461498"/>
    </source>
</evidence>
<dbReference type="PANTHER" id="PTHR13337:SF2">
    <property type="entry name" value="SUCCINATE DEHYDROGENASE [UBIQUINONE] CYTOCHROME B SMALL SUBUNIT, MITOCHONDRIAL"/>
    <property type="match status" value="1"/>
</dbReference>
<dbReference type="InterPro" id="IPR034804">
    <property type="entry name" value="SQR/QFR_C/D"/>
</dbReference>
<gene>
    <name evidence="13" type="ORF">O3M35_002821</name>
</gene>
<dbReference type="GO" id="GO:0006121">
    <property type="term" value="P:mitochondrial electron transport, succinate to ubiquinone"/>
    <property type="evidence" value="ECO:0007669"/>
    <property type="project" value="TreeGrafter"/>
</dbReference>
<comment type="subcellular location">
    <subcellularLocation>
        <location evidence="1 12">Mitochondrion inner membrane</location>
        <topology evidence="1 12">Multi-pass membrane protein</topology>
    </subcellularLocation>
</comment>
<feature type="binding site" description="axial binding residue" evidence="11">
    <location>
        <position position="122"/>
    </location>
    <ligand>
        <name>heme b</name>
        <dbReference type="ChEBI" id="CHEBI:60344"/>
        <note>ligand shared with SDHC</note>
    </ligand>
    <ligandPart>
        <name>Fe</name>
        <dbReference type="ChEBI" id="CHEBI:18248"/>
    </ligandPart>
</feature>
<dbReference type="GO" id="GO:0006099">
    <property type="term" value="P:tricarboxylic acid cycle"/>
    <property type="evidence" value="ECO:0007669"/>
    <property type="project" value="UniProtKB-KW"/>
</dbReference>
<dbReference type="Gene3D" id="1.20.1300.10">
    <property type="entry name" value="Fumarate reductase/succinate dehydrogenase, transmembrane subunit"/>
    <property type="match status" value="1"/>
</dbReference>
<proteinExistence type="inferred from homology"/>